<feature type="region of interest" description="Disordered" evidence="1">
    <location>
        <begin position="27"/>
        <end position="57"/>
    </location>
</feature>
<organism evidence="4 5">
    <name type="scientific">Undibacterium squillarum</name>
    <dbReference type="NCBI Taxonomy" id="1131567"/>
    <lineage>
        <taxon>Bacteria</taxon>
        <taxon>Pseudomonadati</taxon>
        <taxon>Pseudomonadota</taxon>
        <taxon>Betaproteobacteria</taxon>
        <taxon>Burkholderiales</taxon>
        <taxon>Oxalobacteraceae</taxon>
        <taxon>Undibacterium</taxon>
    </lineage>
</organism>
<dbReference type="SUPFAM" id="SSF56300">
    <property type="entry name" value="Metallo-dependent phosphatases"/>
    <property type="match status" value="1"/>
</dbReference>
<feature type="signal peptide" evidence="2">
    <location>
        <begin position="1"/>
        <end position="26"/>
    </location>
</feature>
<dbReference type="InterPro" id="IPR029052">
    <property type="entry name" value="Metallo-depent_PP-like"/>
</dbReference>
<evidence type="ECO:0000313" key="4">
    <source>
        <dbReference type="EMBL" id="GGX34694.1"/>
    </source>
</evidence>
<proteinExistence type="predicted"/>
<dbReference type="InterPro" id="IPR051918">
    <property type="entry name" value="STPP_CPPED1"/>
</dbReference>
<dbReference type="InterPro" id="IPR004843">
    <property type="entry name" value="Calcineurin-like_PHP"/>
</dbReference>
<feature type="chain" id="PRO_5046108217" description="Calcineurin-like phosphoesterase domain-containing protein" evidence="2">
    <location>
        <begin position="27"/>
        <end position="480"/>
    </location>
</feature>
<accession>A0ABQ2XVJ8</accession>
<name>A0ABQ2XVJ8_9BURK</name>
<dbReference type="PANTHER" id="PTHR43143">
    <property type="entry name" value="METALLOPHOSPHOESTERASE, CALCINEURIN SUPERFAMILY"/>
    <property type="match status" value="1"/>
</dbReference>
<dbReference type="RefSeq" id="WP_189355945.1">
    <property type="nucleotide sequence ID" value="NZ_BMYU01000002.1"/>
</dbReference>
<evidence type="ECO:0000259" key="3">
    <source>
        <dbReference type="Pfam" id="PF00149"/>
    </source>
</evidence>
<evidence type="ECO:0000256" key="2">
    <source>
        <dbReference type="SAM" id="SignalP"/>
    </source>
</evidence>
<keyword evidence="2" id="KW-0732">Signal</keyword>
<protein>
    <recommendedName>
        <fullName evidence="3">Calcineurin-like phosphoesterase domain-containing protein</fullName>
    </recommendedName>
</protein>
<evidence type="ECO:0000256" key="1">
    <source>
        <dbReference type="SAM" id="MobiDB-lite"/>
    </source>
</evidence>
<dbReference type="Proteomes" id="UP000653343">
    <property type="component" value="Unassembled WGS sequence"/>
</dbReference>
<gene>
    <name evidence="4" type="ORF">GCM10010946_09910</name>
</gene>
<dbReference type="EMBL" id="BMYU01000002">
    <property type="protein sequence ID" value="GGX34694.1"/>
    <property type="molecule type" value="Genomic_DNA"/>
</dbReference>
<keyword evidence="5" id="KW-1185">Reference proteome</keyword>
<reference evidence="5" key="1">
    <citation type="journal article" date="2019" name="Int. J. Syst. Evol. Microbiol.">
        <title>The Global Catalogue of Microorganisms (GCM) 10K type strain sequencing project: providing services to taxonomists for standard genome sequencing and annotation.</title>
        <authorList>
            <consortium name="The Broad Institute Genomics Platform"/>
            <consortium name="The Broad Institute Genome Sequencing Center for Infectious Disease"/>
            <person name="Wu L."/>
            <person name="Ma J."/>
        </authorList>
    </citation>
    <scope>NUCLEOTIDE SEQUENCE [LARGE SCALE GENOMIC DNA]</scope>
    <source>
        <strain evidence="5">KCTC 23917</strain>
    </source>
</reference>
<comment type="caution">
    <text evidence="4">The sequence shown here is derived from an EMBL/GenBank/DDBJ whole genome shotgun (WGS) entry which is preliminary data.</text>
</comment>
<evidence type="ECO:0000313" key="5">
    <source>
        <dbReference type="Proteomes" id="UP000653343"/>
    </source>
</evidence>
<dbReference type="Pfam" id="PF00149">
    <property type="entry name" value="Metallophos"/>
    <property type="match status" value="1"/>
</dbReference>
<sequence length="480" mass="52930">MKKRDVINATLCAALLSLLTAGQLAAQTATGPDTEQKNGRRAGPPHQPPPFPAPENADVIVGRPSSASVTLSVRRNDADGTAELLYWAEGSNPASATIAGPFPLSQAEPRNLHLQGLRADTVYFYQLRVSGQTGKLPEGRFRTARSAGQPFQFTITADSHLDQNTSTALYRETLNNIRQREPDFHIDLGDTFMTDKYPSRDDALRQYQAQRIFFSSMADRVPLFLVLGNHDGEDVKLRRGPDNLAVWANTQRRRYFPNPQPDSFYSGAPVHEGASALEDYYAWQWGDAQMIVLNPYWYGPERRAPERWNLSLGDQQYAWLEQTLRQSKAAYIFVFIHQLAGGADRQGRGGAEAVPFGEWGGLNADGTPGMAANRPGWKEPVHALLHRYRVSAVFHGHDHLYASQQRDGIIYQEVPQPAHSGGGDEKSATEYGYLSGTVLAKAGFMQVSVSPQMARVALYPAGADTSAAPLHSYQIAPRKP</sequence>
<dbReference type="Gene3D" id="3.60.21.10">
    <property type="match status" value="1"/>
</dbReference>
<dbReference type="PANTHER" id="PTHR43143:SF1">
    <property type="entry name" value="SERINE_THREONINE-PROTEIN PHOSPHATASE CPPED1"/>
    <property type="match status" value="1"/>
</dbReference>
<feature type="domain" description="Calcineurin-like phosphoesterase" evidence="3">
    <location>
        <begin position="152"/>
        <end position="400"/>
    </location>
</feature>